<dbReference type="Gene3D" id="1.10.1220.160">
    <property type="entry name" value="DNA sulphur modification protein DndE"/>
    <property type="match status" value="1"/>
</dbReference>
<dbReference type="AlphaFoldDB" id="A0A7H9AMT0"/>
<gene>
    <name evidence="1" type="ORF">HYG79_04980</name>
</gene>
<dbReference type="Pfam" id="PF08870">
    <property type="entry name" value="DndE"/>
    <property type="match status" value="1"/>
</dbReference>
<dbReference type="KEGG" id="cagg:HYG79_04980"/>
<evidence type="ECO:0000313" key="2">
    <source>
        <dbReference type="Proteomes" id="UP000509302"/>
    </source>
</evidence>
<proteinExistence type="predicted"/>
<name>A0A7H9AMT0_9FLAO</name>
<dbReference type="Proteomes" id="UP000509302">
    <property type="component" value="Chromosome"/>
</dbReference>
<dbReference type="InterPro" id="IPR038472">
    <property type="entry name" value="DndE_sf"/>
</dbReference>
<dbReference type="RefSeq" id="WP_179241059.1">
    <property type="nucleotide sequence ID" value="NZ_CP058595.1"/>
</dbReference>
<protein>
    <submittedName>
        <fullName evidence="1">DndE family protein</fullName>
    </submittedName>
</protein>
<accession>A0A7H9AMT0</accession>
<dbReference type="InterPro" id="IPR014969">
    <property type="entry name" value="DNA_S_DndE"/>
</dbReference>
<evidence type="ECO:0000313" key="1">
    <source>
        <dbReference type="EMBL" id="QLG44727.1"/>
    </source>
</evidence>
<sequence>MFKQIKTSKDNKEVVAQLSRRLNLGKENVIARIALTYSLSKEQRLNLENIKDSGGKEYSKSVLFGSNEHIYVGLVCTYYGLYKTDKALPKYIKMHIDDGLELLDSELKENPKFDGFDFLINKINYGLTNISK</sequence>
<dbReference type="EMBL" id="CP058595">
    <property type="protein sequence ID" value="QLG44727.1"/>
    <property type="molecule type" value="Genomic_DNA"/>
</dbReference>
<reference evidence="1 2" key="1">
    <citation type="journal article" date="2006" name="Int. J. Syst. Evol. Microbiol.">
        <title>Costertonia aggregata gen. nov., sp. nov., a mesophilic marine bacterium of the family Flavobacteriaceae, isolated from a mature biofilm.</title>
        <authorList>
            <person name="Kwon K.K."/>
            <person name="Lee Y.K."/>
            <person name="Lee H.K."/>
        </authorList>
    </citation>
    <scope>NUCLEOTIDE SEQUENCE [LARGE SCALE GENOMIC DNA]</scope>
    <source>
        <strain evidence="1 2">KCCM 42265</strain>
    </source>
</reference>
<keyword evidence="2" id="KW-1185">Reference proteome</keyword>
<organism evidence="1 2">
    <name type="scientific">Costertonia aggregata</name>
    <dbReference type="NCBI Taxonomy" id="343403"/>
    <lineage>
        <taxon>Bacteria</taxon>
        <taxon>Pseudomonadati</taxon>
        <taxon>Bacteroidota</taxon>
        <taxon>Flavobacteriia</taxon>
        <taxon>Flavobacteriales</taxon>
        <taxon>Flavobacteriaceae</taxon>
        <taxon>Costertonia</taxon>
    </lineage>
</organism>
<dbReference type="REBASE" id="409363">
    <property type="entry name" value="M.Cag42265DndEP"/>
</dbReference>